<accession>A0ABM5GJA0</accession>
<sequence>MAVPLQLVRRRLLLSRPLNPTLSRSAFIVSQDDPSRPKWIRVGLSIVSTIAIWGLIFKDRSDHFAEYERRKAKGESQ</sequence>
<proteinExistence type="predicted"/>
<dbReference type="RefSeq" id="XP_072857741.1">
    <property type="nucleotide sequence ID" value="XM_073001640.1"/>
</dbReference>
<reference evidence="3" key="1">
    <citation type="submission" date="2025-08" db="UniProtKB">
        <authorList>
            <consortium name="RefSeq"/>
        </authorList>
    </citation>
    <scope>IDENTIFICATION</scope>
</reference>
<keyword evidence="1" id="KW-0812">Transmembrane</keyword>
<gene>
    <name evidence="3" type="primary">NDUFC1</name>
</gene>
<dbReference type="GeneID" id="140707587"/>
<keyword evidence="1" id="KW-0472">Membrane</keyword>
<name>A0ABM5GJA0_9SAUR</name>
<keyword evidence="1" id="KW-1133">Transmembrane helix</keyword>
<dbReference type="InterPro" id="IPR026192">
    <property type="entry name" value="NDUFC1"/>
</dbReference>
<feature type="transmembrane region" description="Helical" evidence="1">
    <location>
        <begin position="39"/>
        <end position="57"/>
    </location>
</feature>
<protein>
    <submittedName>
        <fullName evidence="3">NADH dehydrogenase [ubiquinone] 1 subunit C1, mitochondrial isoform X2</fullName>
    </submittedName>
</protein>
<dbReference type="Pfam" id="PF15088">
    <property type="entry name" value="NADH_dh_m_C1"/>
    <property type="match status" value="1"/>
</dbReference>
<keyword evidence="2" id="KW-1185">Reference proteome</keyword>
<evidence type="ECO:0000256" key="1">
    <source>
        <dbReference type="SAM" id="Phobius"/>
    </source>
</evidence>
<organism evidence="2 3">
    <name type="scientific">Pogona vitticeps</name>
    <name type="common">central bearded dragon</name>
    <dbReference type="NCBI Taxonomy" id="103695"/>
    <lineage>
        <taxon>Eukaryota</taxon>
        <taxon>Metazoa</taxon>
        <taxon>Chordata</taxon>
        <taxon>Craniata</taxon>
        <taxon>Vertebrata</taxon>
        <taxon>Euteleostomi</taxon>
        <taxon>Lepidosauria</taxon>
        <taxon>Squamata</taxon>
        <taxon>Bifurcata</taxon>
        <taxon>Unidentata</taxon>
        <taxon>Episquamata</taxon>
        <taxon>Toxicofera</taxon>
        <taxon>Iguania</taxon>
        <taxon>Acrodonta</taxon>
        <taxon>Agamidae</taxon>
        <taxon>Amphibolurinae</taxon>
        <taxon>Pogona</taxon>
    </lineage>
</organism>
<evidence type="ECO:0000313" key="2">
    <source>
        <dbReference type="Proteomes" id="UP001652642"/>
    </source>
</evidence>
<evidence type="ECO:0000313" key="3">
    <source>
        <dbReference type="RefSeq" id="XP_072857741.1"/>
    </source>
</evidence>
<dbReference type="Proteomes" id="UP001652642">
    <property type="component" value="Chromosome 5"/>
</dbReference>